<dbReference type="InterPro" id="IPR036188">
    <property type="entry name" value="FAD/NAD-bd_sf"/>
</dbReference>
<protein>
    <submittedName>
        <fullName evidence="6">FAD-dependent oxidoreductase</fullName>
    </submittedName>
</protein>
<dbReference type="Proteomes" id="UP000664795">
    <property type="component" value="Unassembled WGS sequence"/>
</dbReference>
<dbReference type="Pfam" id="PF07992">
    <property type="entry name" value="Pyr_redox_2"/>
    <property type="match status" value="1"/>
</dbReference>
<evidence type="ECO:0000313" key="6">
    <source>
        <dbReference type="EMBL" id="MBO0932576.1"/>
    </source>
</evidence>
<keyword evidence="4" id="KW-0274">FAD</keyword>
<dbReference type="InterPro" id="IPR023753">
    <property type="entry name" value="FAD/NAD-binding_dom"/>
</dbReference>
<dbReference type="GO" id="GO:0016491">
    <property type="term" value="F:oxidoreductase activity"/>
    <property type="evidence" value="ECO:0007669"/>
    <property type="project" value="InterPro"/>
</dbReference>
<evidence type="ECO:0000313" key="7">
    <source>
        <dbReference type="Proteomes" id="UP000664795"/>
    </source>
</evidence>
<dbReference type="RefSeq" id="WP_207336541.1">
    <property type="nucleotide sequence ID" value="NZ_JAFMYU010000013.1"/>
</dbReference>
<feature type="domain" description="FAD/NAD(P)-binding" evidence="5">
    <location>
        <begin position="3"/>
        <end position="289"/>
    </location>
</feature>
<reference evidence="6 7" key="1">
    <citation type="submission" date="2021-03" db="EMBL/GenBank/DDBJ databases">
        <title>Fibrella sp. HMF5036 genome sequencing and assembly.</title>
        <authorList>
            <person name="Kang H."/>
            <person name="Kim H."/>
            <person name="Bae S."/>
            <person name="Joh K."/>
        </authorList>
    </citation>
    <scope>NUCLEOTIDE SEQUENCE [LARGE SCALE GENOMIC DNA]</scope>
    <source>
        <strain evidence="6 7">HMF5036</strain>
    </source>
</reference>
<sequence>MRQVIIIGNGIAGITAARELRKGSDDKITVISSETDHFFSRTALMYIYMGHMTYAHTKPYEDHFWAKNRIGLLRAHVNRIDFEQKTLTTDNGTVLTYDVLVLALGSKPNRPGSLNTTLRGVQGLYGKPDLDQMEQLTTEGIRKAVVVGGGLIGIELCEMLLSRHIPVSFLVREASFWRSVLPEEESQLVTRHIRAHHVDLHLNTEVTDLHDDGHGRVGGVTTKAGNRLDAQFVGVSVGVSANIDWLRNGLLDVDKGILVDETLQTNLPNVWAIGDCVQHRNPPRSTNGAMRRPTEQIWYTGRIMGETVAKTLLGKPTVYNPGVFFNSAKFFDIEYQTYGDVPANLPDDGSLKTFYWEHPNGEIGLRINYRAEGGAITGMNALGIRQRQDVWTNWIEQSRPIQHVLEHLPQANFDPEFFRQYEAAILAKFNAENSGIGVKLKAKKGLFGLFA</sequence>
<keyword evidence="7" id="KW-1185">Reference proteome</keyword>
<evidence type="ECO:0000256" key="3">
    <source>
        <dbReference type="ARBA" id="ARBA00022630"/>
    </source>
</evidence>
<gene>
    <name evidence="6" type="ORF">J2I48_16320</name>
</gene>
<evidence type="ECO:0000259" key="5">
    <source>
        <dbReference type="Pfam" id="PF07992"/>
    </source>
</evidence>
<evidence type="ECO:0000256" key="2">
    <source>
        <dbReference type="ARBA" id="ARBA00006442"/>
    </source>
</evidence>
<dbReference type="PANTHER" id="PTHR43429:SF3">
    <property type="entry name" value="NITRITE REDUCTASE [NAD(P)H]"/>
    <property type="match status" value="1"/>
</dbReference>
<dbReference type="PRINTS" id="PR00411">
    <property type="entry name" value="PNDRDTASEI"/>
</dbReference>
<comment type="similarity">
    <text evidence="2">Belongs to the FAD-dependent oxidoreductase family.</text>
</comment>
<dbReference type="AlphaFoldDB" id="A0A939K114"/>
<dbReference type="InterPro" id="IPR050260">
    <property type="entry name" value="FAD-bd_OxRdtase"/>
</dbReference>
<evidence type="ECO:0000256" key="4">
    <source>
        <dbReference type="ARBA" id="ARBA00022827"/>
    </source>
</evidence>
<organism evidence="6 7">
    <name type="scientific">Fibrella aquatilis</name>
    <dbReference type="NCBI Taxonomy" id="2817059"/>
    <lineage>
        <taxon>Bacteria</taxon>
        <taxon>Pseudomonadati</taxon>
        <taxon>Bacteroidota</taxon>
        <taxon>Cytophagia</taxon>
        <taxon>Cytophagales</taxon>
        <taxon>Spirosomataceae</taxon>
        <taxon>Fibrella</taxon>
    </lineage>
</organism>
<dbReference type="EMBL" id="JAFMYU010000013">
    <property type="protein sequence ID" value="MBO0932576.1"/>
    <property type="molecule type" value="Genomic_DNA"/>
</dbReference>
<dbReference type="Gene3D" id="3.50.50.60">
    <property type="entry name" value="FAD/NAD(P)-binding domain"/>
    <property type="match status" value="2"/>
</dbReference>
<proteinExistence type="inferred from homology"/>
<keyword evidence="3" id="KW-0285">Flavoprotein</keyword>
<name>A0A939K114_9BACT</name>
<comment type="caution">
    <text evidence="6">The sequence shown here is derived from an EMBL/GenBank/DDBJ whole genome shotgun (WGS) entry which is preliminary data.</text>
</comment>
<dbReference type="PRINTS" id="PR00368">
    <property type="entry name" value="FADPNR"/>
</dbReference>
<evidence type="ECO:0000256" key="1">
    <source>
        <dbReference type="ARBA" id="ARBA00001974"/>
    </source>
</evidence>
<dbReference type="PANTHER" id="PTHR43429">
    <property type="entry name" value="PYRIDINE NUCLEOTIDE-DISULFIDE OXIDOREDUCTASE DOMAIN-CONTAINING"/>
    <property type="match status" value="1"/>
</dbReference>
<comment type="cofactor">
    <cofactor evidence="1">
        <name>FAD</name>
        <dbReference type="ChEBI" id="CHEBI:57692"/>
    </cofactor>
</comment>
<dbReference type="SUPFAM" id="SSF51905">
    <property type="entry name" value="FAD/NAD(P)-binding domain"/>
    <property type="match status" value="1"/>
</dbReference>
<accession>A0A939K114</accession>